<sequence>MKTHLTHFLFAGHARSNSQDLNNQFMNTCNEGEFRQQIVAVGTPLPSASLPHSIMQAPVMLTNKNLQCMRAILCLARNNGSILGTSWHIVLQTLQHLVWILGLKPSTGGSLQAFPKPAVEANVGIQTAVMADLPVLSQMLSQLFESSQCLNDIALHHLIDALCKLSHEAMELAYANREPSLFAVAKLLETGLVNMPRIEVLWRPLTNHLLEVCQHRHIRMREWGVEAITYLVKSALQFKHTVPLKENMELQTMLLSPLSELSTVMHADVRQRQLDCVLQILNGAGEILSFGWPAIIEIIGAVNEHHGEPLIRTAFQCLQLVITDFLTVMPWRCLPLCIRTAAKFGSQTQELNISLTAIGLMWNISDFFNQNQDKLMSSQVEEVAILPDFPGTVKMPQFDKLWMCLYAKLGDLCVDLRPAVRKSAGQTLFSTISAHGSLLNPPTWQALVWQVLFPLLDNVRALSSSASNEKVDASGNILIHHSRNTAQKQWAETQVLTLSGVCRVFNTKRELLQMLGDFDRAWSLVLEFIQNAALSKNGEVSLAALKSLQEIMYHNADKAASLTDEETTRVKDDEIWTIAWNIWLNIGIESTKITTKNNDTQEEFYVPSQAFLTALIQIFPAIFQHIHQRFTLEDFEKFCIVLTNAVCIPVQTDAVPYIMSSVSDSLLTPLHDGILDCMDLIQKEATKEGSNLKHMIPVIFRQLLVFSKFACAPPAYTGVEHKYAKTANHYTNNASVEMVSMNFIPFGEKSISICVKLYQSTATEECVMHENILHEIIKALRTPLAMKYKCLSSSTWKLAISSLITVLHTGLKVARAKPNYFTGMWDDLADTFDKFLFPASVCTIEDRGLEEIVLDETIDCQVIELLRDEVLPHAHEMPHQFIMQIVVLLNKGSIHSASDSNICYESDWKLREIFAKTCFETLLQFSLLDDTCNNNRNSLTAASATVAGINATLNSNMLGSGKDFAGRLAVTALLHRFQEVLKRFNDDERQSGKCPLPRFRLSEISFVLKAIATLVVSMKKAPPSKVNKPAWDQLIGLYPYLVDCTTTTSPEVSRSLREALLQYTDLLQPPKCLNTETANNAKIQNATQSNGQE</sequence>
<dbReference type="InterPro" id="IPR032817">
    <property type="entry name" value="Mon2_C"/>
</dbReference>
<feature type="domain" description="Mon2 C-terminal" evidence="2">
    <location>
        <begin position="323"/>
        <end position="561"/>
    </location>
</feature>
<dbReference type="PANTHER" id="PTHR34199">
    <property type="entry name" value="NUMOD3 MOTIF FAMILY PROTEIN, EXPRESSED"/>
    <property type="match status" value="1"/>
</dbReference>
<evidence type="ECO:0000259" key="2">
    <source>
        <dbReference type="Pfam" id="PF16206"/>
    </source>
</evidence>
<protein>
    <submittedName>
        <fullName evidence="3">Protein MON2</fullName>
    </submittedName>
</protein>
<dbReference type="InterPro" id="IPR016024">
    <property type="entry name" value="ARM-type_fold"/>
</dbReference>
<dbReference type="OrthoDB" id="294853at2759"/>
<dbReference type="SUPFAM" id="SSF48371">
    <property type="entry name" value="ARM repeat"/>
    <property type="match status" value="1"/>
</dbReference>
<proteinExistence type="predicted"/>
<feature type="domain" description="Mon2/Sec7/BIG1-like HDS" evidence="1">
    <location>
        <begin position="243"/>
        <end position="319"/>
    </location>
</feature>
<dbReference type="InterPro" id="IPR015403">
    <property type="entry name" value="Mon2/Sec7/BIG1-like_HDS"/>
</dbReference>
<feature type="domain" description="Mon2 C-terminal" evidence="2">
    <location>
        <begin position="566"/>
        <end position="1070"/>
    </location>
</feature>
<gene>
    <name evidence="3" type="primary">mon2_0</name>
    <name evidence="3" type="ORF">c2_g2_i2</name>
</gene>
<dbReference type="Pfam" id="PF09324">
    <property type="entry name" value="Sec7-like_HDS"/>
    <property type="match status" value="1"/>
</dbReference>
<evidence type="ECO:0000259" key="1">
    <source>
        <dbReference type="Pfam" id="PF09324"/>
    </source>
</evidence>
<dbReference type="EMBL" id="GDHF01015524">
    <property type="protein sequence ID" value="JAI36790.1"/>
    <property type="molecule type" value="Transcribed_RNA"/>
</dbReference>
<dbReference type="Pfam" id="PF16206">
    <property type="entry name" value="Mon2_C"/>
    <property type="match status" value="2"/>
</dbReference>
<evidence type="ECO:0000313" key="3">
    <source>
        <dbReference type="EMBL" id="JAI36790.1"/>
    </source>
</evidence>
<dbReference type="AlphaFoldDB" id="A0A0K8VE42"/>
<dbReference type="PANTHER" id="PTHR34199:SF4">
    <property type="entry name" value="ARM REPEAT SUPERFAMILY PROTEIN"/>
    <property type="match status" value="1"/>
</dbReference>
<reference evidence="3" key="1">
    <citation type="submission" date="2015-06" db="EMBL/GenBank/DDBJ databases">
        <authorList>
            <person name="Hoefler B.C."/>
            <person name="Straight P.D."/>
        </authorList>
    </citation>
    <scope>NUCLEOTIDE SEQUENCE</scope>
</reference>
<organism evidence="3">
    <name type="scientific">Bactrocera latifrons</name>
    <name type="common">Malaysian fruit fly</name>
    <name type="synonym">Chaetodacus latifrons</name>
    <dbReference type="NCBI Taxonomy" id="174628"/>
    <lineage>
        <taxon>Eukaryota</taxon>
        <taxon>Metazoa</taxon>
        <taxon>Ecdysozoa</taxon>
        <taxon>Arthropoda</taxon>
        <taxon>Hexapoda</taxon>
        <taxon>Insecta</taxon>
        <taxon>Pterygota</taxon>
        <taxon>Neoptera</taxon>
        <taxon>Endopterygota</taxon>
        <taxon>Diptera</taxon>
        <taxon>Brachycera</taxon>
        <taxon>Muscomorpha</taxon>
        <taxon>Tephritoidea</taxon>
        <taxon>Tephritidae</taxon>
        <taxon>Bactrocera</taxon>
        <taxon>Bactrocera</taxon>
    </lineage>
</organism>
<accession>A0A0K8VE42</accession>
<name>A0A0K8VE42_BACLA</name>